<dbReference type="EMBL" id="JBBNAG010000006">
    <property type="protein sequence ID" value="KAK9125266.1"/>
    <property type="molecule type" value="Genomic_DNA"/>
</dbReference>
<dbReference type="AlphaFoldDB" id="A0AAP0J367"/>
<accession>A0AAP0J367</accession>
<name>A0AAP0J367_9MAGN</name>
<protein>
    <submittedName>
        <fullName evidence="1">Uncharacterized protein</fullName>
    </submittedName>
</protein>
<dbReference type="InterPro" id="IPR029058">
    <property type="entry name" value="AB_hydrolase_fold"/>
</dbReference>
<dbReference type="Proteomes" id="UP001419268">
    <property type="component" value="Unassembled WGS sequence"/>
</dbReference>
<dbReference type="Gene3D" id="3.40.50.1820">
    <property type="entry name" value="alpha/beta hydrolase"/>
    <property type="match status" value="1"/>
</dbReference>
<comment type="caution">
    <text evidence="1">The sequence shown here is derived from an EMBL/GenBank/DDBJ whole genome shotgun (WGS) entry which is preliminary data.</text>
</comment>
<reference evidence="1 2" key="1">
    <citation type="submission" date="2024-01" db="EMBL/GenBank/DDBJ databases">
        <title>Genome assemblies of Stephania.</title>
        <authorList>
            <person name="Yang L."/>
        </authorList>
    </citation>
    <scope>NUCLEOTIDE SEQUENCE [LARGE SCALE GENOMIC DNA]</scope>
    <source>
        <strain evidence="1">JXDWG</strain>
        <tissue evidence="1">Leaf</tissue>
    </source>
</reference>
<evidence type="ECO:0000313" key="2">
    <source>
        <dbReference type="Proteomes" id="UP001419268"/>
    </source>
</evidence>
<gene>
    <name evidence="1" type="ORF">Scep_014112</name>
</gene>
<keyword evidence="2" id="KW-1185">Reference proteome</keyword>
<evidence type="ECO:0000313" key="1">
    <source>
        <dbReference type="EMBL" id="KAK9125266.1"/>
    </source>
</evidence>
<sequence>MSGNNQSPSPLPWKIRLGLSILSTVTDLAKRSDGSLNRSIVRLVNFTVKANPAKPVKGVISTDITGDSARDLWFR</sequence>
<organism evidence="1 2">
    <name type="scientific">Stephania cephalantha</name>
    <dbReference type="NCBI Taxonomy" id="152367"/>
    <lineage>
        <taxon>Eukaryota</taxon>
        <taxon>Viridiplantae</taxon>
        <taxon>Streptophyta</taxon>
        <taxon>Embryophyta</taxon>
        <taxon>Tracheophyta</taxon>
        <taxon>Spermatophyta</taxon>
        <taxon>Magnoliopsida</taxon>
        <taxon>Ranunculales</taxon>
        <taxon>Menispermaceae</taxon>
        <taxon>Menispermoideae</taxon>
        <taxon>Cissampelideae</taxon>
        <taxon>Stephania</taxon>
    </lineage>
</organism>
<proteinExistence type="predicted"/>